<evidence type="ECO:0000256" key="11">
    <source>
        <dbReference type="SAM" id="Phobius"/>
    </source>
</evidence>
<evidence type="ECO:0000256" key="4">
    <source>
        <dbReference type="ARBA" id="ARBA00022452"/>
    </source>
</evidence>
<comment type="caution">
    <text evidence="15">The sequence shown here is derived from an EMBL/GenBank/DDBJ whole genome shotgun (WGS) entry which is preliminary data.</text>
</comment>
<dbReference type="InterPro" id="IPR004846">
    <property type="entry name" value="T2SS/T3SS_dom"/>
</dbReference>
<sequence>MTVLSPPVRCFMPALIPVIIVLFVSFSTPLIPLHTAFSQEDINEPEHVSIDFDNVDIKVFIKFISRLTHKNFVVDNRIRGNVTIISPAKLSVKDAYRVFESVLDIHGFSTVESGEVIKIIPSPNARTDNVDTRLMSGPEDAADRIVTRIIPLDYADSDELQRLLIPLVPKGSVMLSYRDTNMLIATATIASIERLMKIITTIDVPNIGKKISVLPLQHADAAKLVNTLSTIFTARSQDKKQTPAAGDLVQFVADERTNAIVLLASEVETERVERLVAILDQQLPKGDERIRVYYLEHASAEDMVTVLKEIPAQEKKQAEEGKSQASILSRDVNISADKSTNSLIIMAEKEDYPVLEEVIAKLDIPRSMVYIECLIMEVNVTRGLDIGTEWRTSQGFSNDEKVGFSGFGATGDSGFGNLGSVAKDGSLPKGFSLGVLGRNITIGGVSFPDIQAIVRAFQSDKDVHILSTPQLLTTENEEAVITVGKNVPFQTRSAAESATEVYSSFEYRDVGITLKITPQISKGRLVRLNVFQELTKLDTVNQNNPDRPTTFKRQIETAIIVEDTHSVVIGGLIDESMTRTEYKTPCLGDIPGLGWAFKNLSEGEERTNLYVFLTPRVVKNPLEAAHILKEKKESVTRDFNSGAVPLYKKIDEIGRKLSGKPESSDSF</sequence>
<keyword evidence="8 11" id="KW-0472">Membrane</keyword>
<dbReference type="GO" id="GO:0015627">
    <property type="term" value="C:type II protein secretion system complex"/>
    <property type="evidence" value="ECO:0007669"/>
    <property type="project" value="InterPro"/>
</dbReference>
<evidence type="ECO:0000313" key="15">
    <source>
        <dbReference type="EMBL" id="EMS80457.1"/>
    </source>
</evidence>
<evidence type="ECO:0000259" key="12">
    <source>
        <dbReference type="Pfam" id="PF00263"/>
    </source>
</evidence>
<evidence type="ECO:0000259" key="13">
    <source>
        <dbReference type="Pfam" id="PF03958"/>
    </source>
</evidence>
<dbReference type="InterPro" id="IPR038591">
    <property type="entry name" value="NolW-like_sf"/>
</dbReference>
<evidence type="ECO:0000256" key="7">
    <source>
        <dbReference type="ARBA" id="ARBA00022927"/>
    </source>
</evidence>
<dbReference type="Pfam" id="PF00263">
    <property type="entry name" value="Secretin"/>
    <property type="match status" value="1"/>
</dbReference>
<evidence type="ECO:0000256" key="1">
    <source>
        <dbReference type="ARBA" id="ARBA00004442"/>
    </source>
</evidence>
<accession>S0G6M4</accession>
<feature type="domain" description="NolW-like" evidence="13">
    <location>
        <begin position="212"/>
        <end position="282"/>
    </location>
</feature>
<dbReference type="PRINTS" id="PR00811">
    <property type="entry name" value="BCTERIALGSPD"/>
</dbReference>
<dbReference type="AlphaFoldDB" id="S0G6M4"/>
<keyword evidence="6" id="KW-0732">Signal</keyword>
<proteinExistence type="inferred from homology"/>
<feature type="domain" description="GspD-like N0" evidence="14">
    <location>
        <begin position="51"/>
        <end position="119"/>
    </location>
</feature>
<keyword evidence="5 11" id="KW-0812">Transmembrane</keyword>
<feature type="domain" description="Type II/III secretion system secretin-like" evidence="12">
    <location>
        <begin position="456"/>
        <end position="619"/>
    </location>
</feature>
<dbReference type="Gene3D" id="3.30.1370.120">
    <property type="match status" value="3"/>
</dbReference>
<dbReference type="NCBIfam" id="TIGR02517">
    <property type="entry name" value="type_II_gspD"/>
    <property type="match status" value="1"/>
</dbReference>
<dbReference type="Pfam" id="PF03958">
    <property type="entry name" value="Secretin_N"/>
    <property type="match status" value="3"/>
</dbReference>
<dbReference type="InterPro" id="IPR005644">
    <property type="entry name" value="NolW-like"/>
</dbReference>
<feature type="domain" description="NolW-like" evidence="13">
    <location>
        <begin position="291"/>
        <end position="367"/>
    </location>
</feature>
<dbReference type="Pfam" id="PF21305">
    <property type="entry name" value="type_II_gspD_N0"/>
    <property type="match status" value="1"/>
</dbReference>
<dbReference type="InterPro" id="IPR050810">
    <property type="entry name" value="Bact_Secretion_Sys_Channel"/>
</dbReference>
<name>S0G6M4_9BACT</name>
<dbReference type="Proteomes" id="UP000014216">
    <property type="component" value="Unassembled WGS sequence"/>
</dbReference>
<evidence type="ECO:0000256" key="8">
    <source>
        <dbReference type="ARBA" id="ARBA00023136"/>
    </source>
</evidence>
<dbReference type="GO" id="GO:0009279">
    <property type="term" value="C:cell outer membrane"/>
    <property type="evidence" value="ECO:0007669"/>
    <property type="project" value="UniProtKB-SubCell"/>
</dbReference>
<keyword evidence="7" id="KW-0653">Protein transport</keyword>
<evidence type="ECO:0000259" key="14">
    <source>
        <dbReference type="Pfam" id="PF21305"/>
    </source>
</evidence>
<evidence type="ECO:0000256" key="3">
    <source>
        <dbReference type="ARBA" id="ARBA00022448"/>
    </source>
</evidence>
<organism evidence="15 16">
    <name type="scientific">Desulfotignum phosphitoxidans DSM 13687</name>
    <dbReference type="NCBI Taxonomy" id="1286635"/>
    <lineage>
        <taxon>Bacteria</taxon>
        <taxon>Pseudomonadati</taxon>
        <taxon>Thermodesulfobacteriota</taxon>
        <taxon>Desulfobacteria</taxon>
        <taxon>Desulfobacterales</taxon>
        <taxon>Desulfobacteraceae</taxon>
        <taxon>Desulfotignum</taxon>
    </lineage>
</organism>
<keyword evidence="16" id="KW-1185">Reference proteome</keyword>
<keyword evidence="3 10" id="KW-0813">Transport</keyword>
<evidence type="ECO:0000256" key="10">
    <source>
        <dbReference type="RuleBase" id="RU004004"/>
    </source>
</evidence>
<dbReference type="PANTHER" id="PTHR30332:SF24">
    <property type="entry name" value="SECRETIN GSPD-RELATED"/>
    <property type="match status" value="1"/>
</dbReference>
<evidence type="ECO:0000256" key="5">
    <source>
        <dbReference type="ARBA" id="ARBA00022692"/>
    </source>
</evidence>
<feature type="domain" description="NolW-like" evidence="13">
    <location>
        <begin position="147"/>
        <end position="205"/>
    </location>
</feature>
<keyword evidence="9" id="KW-0998">Cell outer membrane</keyword>
<keyword evidence="11" id="KW-1133">Transmembrane helix</keyword>
<dbReference type="GO" id="GO:0015628">
    <property type="term" value="P:protein secretion by the type II secretion system"/>
    <property type="evidence" value="ECO:0007669"/>
    <property type="project" value="InterPro"/>
</dbReference>
<evidence type="ECO:0000313" key="16">
    <source>
        <dbReference type="Proteomes" id="UP000014216"/>
    </source>
</evidence>
<dbReference type="InterPro" id="IPR013356">
    <property type="entry name" value="T2SS_GspD"/>
</dbReference>
<protein>
    <submittedName>
        <fullName evidence="15">General secretion pathway protein D</fullName>
    </submittedName>
</protein>
<dbReference type="InterPro" id="IPR049371">
    <property type="entry name" value="GspD-like_N0"/>
</dbReference>
<comment type="subcellular location">
    <subcellularLocation>
        <location evidence="1 10">Cell outer membrane</location>
    </subcellularLocation>
</comment>
<feature type="transmembrane region" description="Helical" evidence="11">
    <location>
        <begin position="12"/>
        <end position="31"/>
    </location>
</feature>
<evidence type="ECO:0000256" key="6">
    <source>
        <dbReference type="ARBA" id="ARBA00022729"/>
    </source>
</evidence>
<evidence type="ECO:0000256" key="2">
    <source>
        <dbReference type="ARBA" id="ARBA00006980"/>
    </source>
</evidence>
<dbReference type="PANTHER" id="PTHR30332">
    <property type="entry name" value="PROBABLE GENERAL SECRETION PATHWAY PROTEIN D"/>
    <property type="match status" value="1"/>
</dbReference>
<dbReference type="InterPro" id="IPR001775">
    <property type="entry name" value="GspD/PilQ"/>
</dbReference>
<keyword evidence="4" id="KW-1134">Transmembrane beta strand</keyword>
<gene>
    <name evidence="15" type="primary">gspD</name>
    <name evidence="15" type="ORF">Dpo_2c01460</name>
</gene>
<evidence type="ECO:0000256" key="9">
    <source>
        <dbReference type="ARBA" id="ARBA00023237"/>
    </source>
</evidence>
<dbReference type="EMBL" id="APJX01000002">
    <property type="protein sequence ID" value="EMS80457.1"/>
    <property type="molecule type" value="Genomic_DNA"/>
</dbReference>
<comment type="similarity">
    <text evidence="2">Belongs to the bacterial secretin family. GSP D subfamily.</text>
</comment>
<reference evidence="15 16" key="1">
    <citation type="journal article" date="2013" name="Genome Announc.">
        <title>Draft Genome Sequence of Desulfotignum phosphitoxidans DSM 13687 Strain FiPS-3.</title>
        <authorList>
            <person name="Poehlein A."/>
            <person name="Daniel R."/>
            <person name="Simeonova D.D."/>
        </authorList>
    </citation>
    <scope>NUCLEOTIDE SEQUENCE [LARGE SCALE GENOMIC DNA]</scope>
    <source>
        <strain evidence="15 16">DSM 13687</strain>
    </source>
</reference>